<evidence type="ECO:0000313" key="2">
    <source>
        <dbReference type="Proteomes" id="UP000789901"/>
    </source>
</evidence>
<accession>A0ABN7VY05</accession>
<gene>
    <name evidence="1" type="ORF">GMARGA_LOCUS24015</name>
</gene>
<organism evidence="1 2">
    <name type="scientific">Gigaspora margarita</name>
    <dbReference type="NCBI Taxonomy" id="4874"/>
    <lineage>
        <taxon>Eukaryota</taxon>
        <taxon>Fungi</taxon>
        <taxon>Fungi incertae sedis</taxon>
        <taxon>Mucoromycota</taxon>
        <taxon>Glomeromycotina</taxon>
        <taxon>Glomeromycetes</taxon>
        <taxon>Diversisporales</taxon>
        <taxon>Gigasporaceae</taxon>
        <taxon>Gigaspora</taxon>
    </lineage>
</organism>
<keyword evidence="2" id="KW-1185">Reference proteome</keyword>
<name>A0ABN7VY05_GIGMA</name>
<evidence type="ECO:0000313" key="1">
    <source>
        <dbReference type="EMBL" id="CAG8805114.1"/>
    </source>
</evidence>
<sequence length="96" mass="11347">MIEELLIKPKDTTHKLPVMNIQRKLNEALIQQLTFEIGYEVTWNHQNGPVVDMGESIDGLEFEESKEEEWNGSIDIDPEEWPQPIDDFIDWKEYDN</sequence>
<reference evidence="1 2" key="1">
    <citation type="submission" date="2021-06" db="EMBL/GenBank/DDBJ databases">
        <authorList>
            <person name="Kallberg Y."/>
            <person name="Tangrot J."/>
            <person name="Rosling A."/>
        </authorList>
    </citation>
    <scope>NUCLEOTIDE SEQUENCE [LARGE SCALE GENOMIC DNA]</scope>
    <source>
        <strain evidence="1 2">120-4 pot B 10/14</strain>
    </source>
</reference>
<comment type="caution">
    <text evidence="1">The sequence shown here is derived from an EMBL/GenBank/DDBJ whole genome shotgun (WGS) entry which is preliminary data.</text>
</comment>
<dbReference type="EMBL" id="CAJVQB010024879">
    <property type="protein sequence ID" value="CAG8805114.1"/>
    <property type="molecule type" value="Genomic_DNA"/>
</dbReference>
<proteinExistence type="predicted"/>
<protein>
    <submittedName>
        <fullName evidence="1">34420_t:CDS:1</fullName>
    </submittedName>
</protein>
<dbReference type="Proteomes" id="UP000789901">
    <property type="component" value="Unassembled WGS sequence"/>
</dbReference>